<dbReference type="Proteomes" id="UP000190198">
    <property type="component" value="Unassembled WGS sequence"/>
</dbReference>
<feature type="domain" description="Thioredoxin-like fold" evidence="9">
    <location>
        <begin position="128"/>
        <end position="236"/>
    </location>
</feature>
<dbReference type="Pfam" id="PF10411">
    <property type="entry name" value="DsbC_N"/>
    <property type="match status" value="1"/>
</dbReference>
<feature type="signal peptide" evidence="7">
    <location>
        <begin position="1"/>
        <end position="32"/>
    </location>
</feature>
<gene>
    <name evidence="10" type="ORF">BOW52_03715</name>
</gene>
<evidence type="ECO:0000256" key="5">
    <source>
        <dbReference type="ARBA" id="ARBA00023157"/>
    </source>
</evidence>
<evidence type="ECO:0000313" key="11">
    <source>
        <dbReference type="Proteomes" id="UP000190198"/>
    </source>
</evidence>
<evidence type="ECO:0000256" key="3">
    <source>
        <dbReference type="ARBA" id="ARBA00022729"/>
    </source>
</evidence>
<organism evidence="10 11">
    <name type="scientific">Solemya elarraichensis gill symbiont</name>
    <dbReference type="NCBI Taxonomy" id="1918949"/>
    <lineage>
        <taxon>Bacteria</taxon>
        <taxon>Pseudomonadati</taxon>
        <taxon>Pseudomonadota</taxon>
        <taxon>Gammaproteobacteria</taxon>
        <taxon>sulfur-oxidizing symbionts</taxon>
    </lineage>
</organism>
<dbReference type="CDD" id="cd03020">
    <property type="entry name" value="DsbA_DsbC_DsbG"/>
    <property type="match status" value="1"/>
</dbReference>
<keyword evidence="5" id="KW-1015">Disulfide bond</keyword>
<dbReference type="OrthoDB" id="12976at2"/>
<evidence type="ECO:0000259" key="9">
    <source>
        <dbReference type="Pfam" id="PF13098"/>
    </source>
</evidence>
<evidence type="ECO:0000259" key="8">
    <source>
        <dbReference type="Pfam" id="PF10411"/>
    </source>
</evidence>
<comment type="caution">
    <text evidence="10">The sequence shown here is derived from an EMBL/GenBank/DDBJ whole genome shotgun (WGS) entry which is preliminary data.</text>
</comment>
<sequence>MEIKTGMEMKLKLILSSLLTALLLGQVAMVSAAPASDAELQKQVEKILEKFDAKGAEFKIKDSSASGLREVVLGNEVFFLTEDGKYIVLGNVLSIDEGMRNLAEQTLGKIRKPVLDTLSDEEMIIYGKEKAKHTLTVFTDVNCSFCQLFHKKMGEMTAADIRVKYVFLPVITPNSYENAKSVWCATDRNKALTEAKAGKKLASATCDTPIDKHMEIGRELGISSTPMIFLADGSKSSLNWTKMTGSQISAAFDEINE</sequence>
<dbReference type="RefSeq" id="WP_078476502.1">
    <property type="nucleotide sequence ID" value="NZ_MPRK01000045.1"/>
</dbReference>
<dbReference type="InterPro" id="IPR051470">
    <property type="entry name" value="Thiol:disulfide_interchange"/>
</dbReference>
<dbReference type="Gene3D" id="3.10.450.70">
    <property type="entry name" value="Disulphide bond isomerase, DsbC/G, N-terminal"/>
    <property type="match status" value="1"/>
</dbReference>
<proteinExistence type="inferred from homology"/>
<evidence type="ECO:0000313" key="10">
    <source>
        <dbReference type="EMBL" id="OOZ42109.1"/>
    </source>
</evidence>
<evidence type="ECO:0000256" key="7">
    <source>
        <dbReference type="RuleBase" id="RU364038"/>
    </source>
</evidence>
<evidence type="ECO:0000256" key="2">
    <source>
        <dbReference type="ARBA" id="ARBA00009813"/>
    </source>
</evidence>
<dbReference type="GO" id="GO:0042597">
    <property type="term" value="C:periplasmic space"/>
    <property type="evidence" value="ECO:0007669"/>
    <property type="project" value="UniProtKB-SubCell"/>
</dbReference>
<evidence type="ECO:0000256" key="4">
    <source>
        <dbReference type="ARBA" id="ARBA00022764"/>
    </source>
</evidence>
<keyword evidence="3 7" id="KW-0732">Signal</keyword>
<dbReference type="Gene3D" id="3.40.30.10">
    <property type="entry name" value="Glutaredoxin"/>
    <property type="match status" value="1"/>
</dbReference>
<keyword evidence="6 7" id="KW-0676">Redox-active center</keyword>
<dbReference type="InterPro" id="IPR033954">
    <property type="entry name" value="DiS-bond_Isoase_DsbC/G"/>
</dbReference>
<dbReference type="InterPro" id="IPR012336">
    <property type="entry name" value="Thioredoxin-like_fold"/>
</dbReference>
<reference evidence="10 11" key="1">
    <citation type="submission" date="2016-11" db="EMBL/GenBank/DDBJ databases">
        <title>Mixed transmission modes and dynamic genome evolution in an obligate animal-bacterial symbiosis.</title>
        <authorList>
            <person name="Russell S.L."/>
            <person name="Corbett-Detig R.B."/>
            <person name="Cavanaugh C.M."/>
        </authorList>
    </citation>
    <scope>NUCLEOTIDE SEQUENCE [LARGE SCALE GENOMIC DNA]</scope>
    <source>
        <strain evidence="10">Sp-SM6</strain>
    </source>
</reference>
<evidence type="ECO:0000256" key="1">
    <source>
        <dbReference type="ARBA" id="ARBA00004418"/>
    </source>
</evidence>
<comment type="function">
    <text evidence="7">Required for disulfide bond formation in some periplasmic proteins. Acts by transferring its disulfide bond to other proteins and is reduced in the process.</text>
</comment>
<protein>
    <recommendedName>
        <fullName evidence="7">Thiol:disulfide interchange protein</fullName>
    </recommendedName>
</protein>
<dbReference type="EMBL" id="MPRK01000045">
    <property type="protein sequence ID" value="OOZ42109.1"/>
    <property type="molecule type" value="Genomic_DNA"/>
</dbReference>
<dbReference type="InterPro" id="IPR036249">
    <property type="entry name" value="Thioredoxin-like_sf"/>
</dbReference>
<comment type="subcellular location">
    <subcellularLocation>
        <location evidence="1 7">Periplasm</location>
    </subcellularLocation>
</comment>
<comment type="similarity">
    <text evidence="2 7">Belongs to the thioredoxin family. DsbC subfamily.</text>
</comment>
<keyword evidence="11" id="KW-1185">Reference proteome</keyword>
<evidence type="ECO:0000256" key="6">
    <source>
        <dbReference type="ARBA" id="ARBA00023284"/>
    </source>
</evidence>
<dbReference type="PANTHER" id="PTHR35272">
    <property type="entry name" value="THIOL:DISULFIDE INTERCHANGE PROTEIN DSBC-RELATED"/>
    <property type="match status" value="1"/>
</dbReference>
<feature type="chain" id="PRO_5011828566" description="Thiol:disulfide interchange protein" evidence="7">
    <location>
        <begin position="33"/>
        <end position="257"/>
    </location>
</feature>
<dbReference type="AlphaFoldDB" id="A0A1T2LAH8"/>
<dbReference type="InterPro" id="IPR018950">
    <property type="entry name" value="DiS-bond_isomerase_DsbC/G_N"/>
</dbReference>
<dbReference type="InterPro" id="IPR009094">
    <property type="entry name" value="DiS-bond_isomerase_DsbC/G_N_sf"/>
</dbReference>
<name>A0A1T2LAH8_9GAMM</name>
<feature type="domain" description="Disulphide bond isomerase DsbC/G N-terminal" evidence="8">
    <location>
        <begin position="32"/>
        <end position="104"/>
    </location>
</feature>
<keyword evidence="4 7" id="KW-0574">Periplasm</keyword>
<dbReference type="Pfam" id="PF13098">
    <property type="entry name" value="Thioredoxin_2"/>
    <property type="match status" value="1"/>
</dbReference>
<dbReference type="PANTHER" id="PTHR35272:SF3">
    <property type="entry name" value="THIOL:DISULFIDE INTERCHANGE PROTEIN DSBC"/>
    <property type="match status" value="1"/>
</dbReference>
<dbReference type="SUPFAM" id="SSF54423">
    <property type="entry name" value="DsbC/DsbG N-terminal domain-like"/>
    <property type="match status" value="1"/>
</dbReference>
<accession>A0A1T2LAH8</accession>
<dbReference type="SUPFAM" id="SSF52833">
    <property type="entry name" value="Thioredoxin-like"/>
    <property type="match status" value="1"/>
</dbReference>